<dbReference type="PANTHER" id="PTHR10150">
    <property type="entry name" value="DNA REPAIR ENDONUCLEASE XPF"/>
    <property type="match status" value="1"/>
</dbReference>
<accession>A0A835U447</accession>
<dbReference type="PANTHER" id="PTHR10150:SF0">
    <property type="entry name" value="DNA REPAIR ENDONUCLEASE XPF"/>
    <property type="match status" value="1"/>
</dbReference>
<dbReference type="GO" id="GO:0000724">
    <property type="term" value="P:double-strand break repair via homologous recombination"/>
    <property type="evidence" value="ECO:0007669"/>
    <property type="project" value="TreeGrafter"/>
</dbReference>
<dbReference type="GO" id="GO:0003684">
    <property type="term" value="F:damaged DNA binding"/>
    <property type="evidence" value="ECO:0007669"/>
    <property type="project" value="TreeGrafter"/>
</dbReference>
<proteinExistence type="predicted"/>
<dbReference type="GO" id="GO:0000110">
    <property type="term" value="C:nucleotide-excision repair factor 1 complex"/>
    <property type="evidence" value="ECO:0007669"/>
    <property type="project" value="TreeGrafter"/>
</dbReference>
<dbReference type="AlphaFoldDB" id="A0A835U447"/>
<keyword evidence="5" id="KW-1185">Reference proteome</keyword>
<dbReference type="GO" id="GO:0003697">
    <property type="term" value="F:single-stranded DNA binding"/>
    <property type="evidence" value="ECO:0007669"/>
    <property type="project" value="TreeGrafter"/>
</dbReference>
<dbReference type="OrthoDB" id="422637at2759"/>
<reference evidence="4 5" key="1">
    <citation type="journal article" date="2020" name="Nat. Food">
        <title>A phased Vanilla planifolia genome enables genetic improvement of flavour and production.</title>
        <authorList>
            <person name="Hasing T."/>
            <person name="Tang H."/>
            <person name="Brym M."/>
            <person name="Khazi F."/>
            <person name="Huang T."/>
            <person name="Chambers A.H."/>
        </authorList>
    </citation>
    <scope>NUCLEOTIDE SEQUENCE [LARGE SCALE GENOMIC DNA]</scope>
    <source>
        <tissue evidence="4">Leaf</tissue>
    </source>
</reference>
<dbReference type="GO" id="GO:0000014">
    <property type="term" value="F:single-stranded DNA endodeoxyribonuclease activity"/>
    <property type="evidence" value="ECO:0007669"/>
    <property type="project" value="TreeGrafter"/>
</dbReference>
<evidence type="ECO:0000256" key="1">
    <source>
        <dbReference type="ARBA" id="ARBA00022763"/>
    </source>
</evidence>
<protein>
    <submittedName>
        <fullName evidence="4">Uncharacterized protein</fullName>
    </submittedName>
</protein>
<comment type="caution">
    <text evidence="4">The sequence shown here is derived from an EMBL/GenBank/DDBJ whole genome shotgun (WGS) entry which is preliminary data.</text>
</comment>
<dbReference type="GO" id="GO:1901255">
    <property type="term" value="P:nucleotide-excision repair involved in interstrand cross-link repair"/>
    <property type="evidence" value="ECO:0007669"/>
    <property type="project" value="TreeGrafter"/>
</dbReference>
<sequence length="243" mass="28438">MVSGFAKAERIMKCLYVWRLNLWPRFHVLVCGDLERDAPQVVDVRVPTTPAMRGIQQVVLETMDACLKELRKMNKVDVEDLTVENGLFKSFDEVVRRQLDPIWHMLGKKTKQLVSDLRTLRKLLDYLLRYDVVTYLMYLDTLRVSEGVRYKIFELAKKWGFQVVQADGVKSGNGRKIIGHQRSVTRDSANVKEAENLKRANNGVFLEEILEEALKWNVLRELLEEIKEQKRKLSLMKEMAWLE</sequence>
<keyword evidence="1" id="KW-0227">DNA damage</keyword>
<evidence type="ECO:0000313" key="5">
    <source>
        <dbReference type="Proteomes" id="UP000636800"/>
    </source>
</evidence>
<dbReference type="Proteomes" id="UP000636800">
    <property type="component" value="Unassembled WGS sequence"/>
</dbReference>
<organism evidence="4 5">
    <name type="scientific">Vanilla planifolia</name>
    <name type="common">Vanilla</name>
    <dbReference type="NCBI Taxonomy" id="51239"/>
    <lineage>
        <taxon>Eukaryota</taxon>
        <taxon>Viridiplantae</taxon>
        <taxon>Streptophyta</taxon>
        <taxon>Embryophyta</taxon>
        <taxon>Tracheophyta</taxon>
        <taxon>Spermatophyta</taxon>
        <taxon>Magnoliopsida</taxon>
        <taxon>Liliopsida</taxon>
        <taxon>Asparagales</taxon>
        <taxon>Orchidaceae</taxon>
        <taxon>Vanilloideae</taxon>
        <taxon>Vanilleae</taxon>
        <taxon>Vanilla</taxon>
    </lineage>
</organism>
<evidence type="ECO:0000256" key="2">
    <source>
        <dbReference type="ARBA" id="ARBA00022801"/>
    </source>
</evidence>
<gene>
    <name evidence="4" type="ORF">HPP92_028226</name>
</gene>
<evidence type="ECO:0000256" key="3">
    <source>
        <dbReference type="ARBA" id="ARBA00023204"/>
    </source>
</evidence>
<dbReference type="EMBL" id="JADCNL010000439">
    <property type="protein sequence ID" value="KAG0447667.1"/>
    <property type="molecule type" value="Genomic_DNA"/>
</dbReference>
<feature type="non-terminal residue" evidence="4">
    <location>
        <position position="1"/>
    </location>
</feature>
<name>A0A835U447_VANPL</name>
<keyword evidence="3" id="KW-0234">DNA repair</keyword>
<keyword evidence="2" id="KW-0378">Hydrolase</keyword>
<dbReference type="GO" id="GO:0000712">
    <property type="term" value="P:resolution of meiotic recombination intermediates"/>
    <property type="evidence" value="ECO:0007669"/>
    <property type="project" value="TreeGrafter"/>
</dbReference>
<evidence type="ECO:0000313" key="4">
    <source>
        <dbReference type="EMBL" id="KAG0447667.1"/>
    </source>
</evidence>